<dbReference type="EMBL" id="PXUP01000007">
    <property type="protein sequence ID" value="RCH46866.1"/>
    <property type="molecule type" value="Genomic_DNA"/>
</dbReference>
<gene>
    <name evidence="1" type="ORF">C7J97_06415</name>
</gene>
<protein>
    <submittedName>
        <fullName evidence="1">Phosphopantetheine adenylyltransferase</fullName>
    </submittedName>
</protein>
<proteinExistence type="predicted"/>
<sequence>MSHSSFAKVTTIYLIIINPYAVFKMEHYFICDIDNKKE</sequence>
<keyword evidence="1" id="KW-0808">Transferase</keyword>
<name>A0A367G9Z1_9FIRM</name>
<dbReference type="Proteomes" id="UP000252378">
    <property type="component" value="Unassembled WGS sequence"/>
</dbReference>
<reference evidence="1 2" key="1">
    <citation type="submission" date="2018-03" db="EMBL/GenBank/DDBJ databases">
        <title>Complete genome sequencing of Faecalibacterium prausnitzii strains isolated from the human gut.</title>
        <authorList>
            <person name="Fitzgerald B.C."/>
            <person name="Shkoporov A.N."/>
            <person name="Ross P.R."/>
            <person name="Hill C."/>
        </authorList>
    </citation>
    <scope>NUCLEOTIDE SEQUENCE [LARGE SCALE GENOMIC DNA]</scope>
    <source>
        <strain evidence="1 2">ATCC 27768</strain>
    </source>
</reference>
<evidence type="ECO:0000313" key="1">
    <source>
        <dbReference type="EMBL" id="RCH46866.1"/>
    </source>
</evidence>
<keyword evidence="1" id="KW-0548">Nucleotidyltransferase</keyword>
<accession>A0A367G9Z1</accession>
<dbReference type="GO" id="GO:0016779">
    <property type="term" value="F:nucleotidyltransferase activity"/>
    <property type="evidence" value="ECO:0007669"/>
    <property type="project" value="UniProtKB-KW"/>
</dbReference>
<dbReference type="AlphaFoldDB" id="A0A367G9Z1"/>
<comment type="caution">
    <text evidence="1">The sequence shown here is derived from an EMBL/GenBank/DDBJ whole genome shotgun (WGS) entry which is preliminary data.</text>
</comment>
<organism evidence="1 2">
    <name type="scientific">Faecalibacterium prausnitzii</name>
    <dbReference type="NCBI Taxonomy" id="853"/>
    <lineage>
        <taxon>Bacteria</taxon>
        <taxon>Bacillati</taxon>
        <taxon>Bacillota</taxon>
        <taxon>Clostridia</taxon>
        <taxon>Eubacteriales</taxon>
        <taxon>Oscillospiraceae</taxon>
        <taxon>Faecalibacterium</taxon>
    </lineage>
</organism>
<evidence type="ECO:0000313" key="2">
    <source>
        <dbReference type="Proteomes" id="UP000252378"/>
    </source>
</evidence>